<proteinExistence type="predicted"/>
<evidence type="ECO:0000313" key="3">
    <source>
        <dbReference type="EMBL" id="MRV72038.1"/>
    </source>
</evidence>
<evidence type="ECO:0000259" key="2">
    <source>
        <dbReference type="Pfam" id="PF07589"/>
    </source>
</evidence>
<protein>
    <submittedName>
        <fullName evidence="3">PEP-CTERM sorting domain-containing protein</fullName>
    </submittedName>
</protein>
<organism evidence="3 4">
    <name type="scientific">Pseudoduganella rivuli</name>
    <dbReference type="NCBI Taxonomy" id="2666085"/>
    <lineage>
        <taxon>Bacteria</taxon>
        <taxon>Pseudomonadati</taxon>
        <taxon>Pseudomonadota</taxon>
        <taxon>Betaproteobacteria</taxon>
        <taxon>Burkholderiales</taxon>
        <taxon>Oxalobacteraceae</taxon>
        <taxon>Telluria group</taxon>
        <taxon>Pseudoduganella</taxon>
    </lineage>
</organism>
<feature type="signal peptide" evidence="1">
    <location>
        <begin position="1"/>
        <end position="23"/>
    </location>
</feature>
<reference evidence="3 4" key="1">
    <citation type="submission" date="2019-11" db="EMBL/GenBank/DDBJ databases">
        <title>Novel species isolated from a subtropical stream in China.</title>
        <authorList>
            <person name="Lu H."/>
        </authorList>
    </citation>
    <scope>NUCLEOTIDE SEQUENCE [LARGE SCALE GENOMIC DNA]</scope>
    <source>
        <strain evidence="3 4">FT92W</strain>
    </source>
</reference>
<comment type="caution">
    <text evidence="3">The sequence shown here is derived from an EMBL/GenBank/DDBJ whole genome shotgun (WGS) entry which is preliminary data.</text>
</comment>
<sequence>MNNVLKKIVLPLALAICSATASAGVVTFDDLSGDFTEAIADGYQGFNWTGMGSIRSDAFPGSGYETGAVSPANTAFNRDGGIAAISKAGAGTFDFVGAFFTSAWLDQELSFEGYANGQLLYASAASFVIDTMTPLWVQLDWSGIDTLVVYNSSGTQWAMDEMTVPEPSSVALFGIAAMGWMAARRRRIGGRPV</sequence>
<name>A0A7X2IM82_9BURK</name>
<feature type="domain" description="Ice-binding protein C-terminal" evidence="2">
    <location>
        <begin position="163"/>
        <end position="186"/>
    </location>
</feature>
<keyword evidence="4" id="KW-1185">Reference proteome</keyword>
<feature type="chain" id="PRO_5030685541" evidence="1">
    <location>
        <begin position="24"/>
        <end position="193"/>
    </location>
</feature>
<dbReference type="NCBIfam" id="TIGR02595">
    <property type="entry name" value="PEP_CTERM"/>
    <property type="match status" value="1"/>
</dbReference>
<evidence type="ECO:0000256" key="1">
    <source>
        <dbReference type="SAM" id="SignalP"/>
    </source>
</evidence>
<dbReference type="Proteomes" id="UP000446768">
    <property type="component" value="Unassembled WGS sequence"/>
</dbReference>
<dbReference type="InterPro" id="IPR013424">
    <property type="entry name" value="Ice-binding_C"/>
</dbReference>
<dbReference type="Pfam" id="PF07589">
    <property type="entry name" value="PEP-CTERM"/>
    <property type="match status" value="1"/>
</dbReference>
<dbReference type="RefSeq" id="WP_154373183.1">
    <property type="nucleotide sequence ID" value="NZ_WKJJ01000005.1"/>
</dbReference>
<gene>
    <name evidence="3" type="ORF">GJ700_09965</name>
</gene>
<keyword evidence="1" id="KW-0732">Signal</keyword>
<dbReference type="AlphaFoldDB" id="A0A7X2IM82"/>
<dbReference type="EMBL" id="WKJJ01000005">
    <property type="protein sequence ID" value="MRV72038.1"/>
    <property type="molecule type" value="Genomic_DNA"/>
</dbReference>
<accession>A0A7X2IM82</accession>
<evidence type="ECO:0000313" key="4">
    <source>
        <dbReference type="Proteomes" id="UP000446768"/>
    </source>
</evidence>